<evidence type="ECO:0000256" key="1">
    <source>
        <dbReference type="ARBA" id="ARBA00022729"/>
    </source>
</evidence>
<dbReference type="Gene3D" id="2.60.40.10">
    <property type="entry name" value="Immunoglobulins"/>
    <property type="match status" value="2"/>
</dbReference>
<dbReference type="NCBIfam" id="TIGR04183">
    <property type="entry name" value="Por_Secre_tail"/>
    <property type="match status" value="1"/>
</dbReference>
<dbReference type="Pfam" id="PF18962">
    <property type="entry name" value="Por_Secre_tail"/>
    <property type="match status" value="1"/>
</dbReference>
<name>A0A2S4NBD8_9FLAO</name>
<dbReference type="AlphaFoldDB" id="A0A2S4NBD8"/>
<evidence type="ECO:0000313" key="5">
    <source>
        <dbReference type="Proteomes" id="UP000237056"/>
    </source>
</evidence>
<dbReference type="GO" id="GO:0004553">
    <property type="term" value="F:hydrolase activity, hydrolyzing O-glycosyl compounds"/>
    <property type="evidence" value="ECO:0007669"/>
    <property type="project" value="UniProtKB-ARBA"/>
</dbReference>
<sequence>MKKITLFFLSLIAVPTVSEAQVVASQNFDTALGWTTTTVTNDSGATINAWSRRTTGGAPACSPFAGAGMARFNSYNIPSNGVGTLTSPTLTFSGATYRVKLKMYRDDGYTTDADKIDVYYNTTATAGGTLLGTVNRSITLAPAVSGNGWYSYSFDIPGTLTGTGYINIKGTSNYGNNIFIDEVSVEQIPNLDLELSTFTINSIIPNGTTSVPIEGSFQNQGSSTITSFNLNWQEGTGAVHTQTITGLSLAAGQTYAVTHQDAWNCSPGLYSLKLWVSNINGSGADAVATNDQIIKSISVASNSVARLPLYEEFSSSTCGPCATFNNNYYNPFHTNNGSNFASIAYRVDWPGTGDPYNTAEVDTRVGYYGITAAPTLLVDSVEGTNFNTSLLQQDLTNALAKPSYFTINATKELSGNIMNVSINTMPYISGTYRVFAAVVEGTTYNNTASNGETSFHEVFMKMLPSATGQTVNFVYNQPTTTTLSADLTGTFIEQMTDLKVVVFIQDYATKNVMQAKYATQALAVNNTEFAKNTSLYPNPSTGIFYLKATDACTVQITDISGKVVYTQNSVLDGQSVNLSQFSKGIYLATLSNGDSQSTQKIIIN</sequence>
<accession>A0A2S4NBD8</accession>
<evidence type="ECO:0000313" key="4">
    <source>
        <dbReference type="EMBL" id="POS03018.1"/>
    </source>
</evidence>
<dbReference type="EMBL" id="PQNY01000001">
    <property type="protein sequence ID" value="POS03018.1"/>
    <property type="molecule type" value="Genomic_DNA"/>
</dbReference>
<gene>
    <name evidence="4" type="ORF">Q361_101117</name>
</gene>
<keyword evidence="5" id="KW-1185">Reference proteome</keyword>
<dbReference type="GO" id="GO:0005975">
    <property type="term" value="P:carbohydrate metabolic process"/>
    <property type="evidence" value="ECO:0007669"/>
    <property type="project" value="UniProtKB-ARBA"/>
</dbReference>
<protein>
    <submittedName>
        <fullName evidence="4">Putative secreted protein (Por secretion system target)</fullName>
    </submittedName>
</protein>
<feature type="domain" description="Secretion system C-terminal sorting" evidence="3">
    <location>
        <begin position="535"/>
        <end position="603"/>
    </location>
</feature>
<keyword evidence="1 2" id="KW-0732">Signal</keyword>
<reference evidence="4 5" key="1">
    <citation type="submission" date="2018-01" db="EMBL/GenBank/DDBJ databases">
        <title>Genomic Encyclopedia of Type Strains, Phase I: the one thousand microbial genomes (KMG-I) project.</title>
        <authorList>
            <person name="Goeker M."/>
        </authorList>
    </citation>
    <scope>NUCLEOTIDE SEQUENCE [LARGE SCALE GENOMIC DNA]</scope>
    <source>
        <strain evidence="4 5">DSM 17960</strain>
    </source>
</reference>
<dbReference type="RefSeq" id="WP_103724765.1">
    <property type="nucleotide sequence ID" value="NZ_PQNY01000001.1"/>
</dbReference>
<dbReference type="InterPro" id="IPR013320">
    <property type="entry name" value="ConA-like_dom_sf"/>
</dbReference>
<evidence type="ECO:0000259" key="3">
    <source>
        <dbReference type="Pfam" id="PF18962"/>
    </source>
</evidence>
<dbReference type="InterPro" id="IPR013783">
    <property type="entry name" value="Ig-like_fold"/>
</dbReference>
<feature type="chain" id="PRO_5015752891" evidence="2">
    <location>
        <begin position="21"/>
        <end position="604"/>
    </location>
</feature>
<dbReference type="InterPro" id="IPR026444">
    <property type="entry name" value="Secre_tail"/>
</dbReference>
<dbReference type="OrthoDB" id="6278496at2"/>
<dbReference type="SUPFAM" id="SSF49899">
    <property type="entry name" value="Concanavalin A-like lectins/glucanases"/>
    <property type="match status" value="1"/>
</dbReference>
<dbReference type="NCBIfam" id="NF038128">
    <property type="entry name" value="choice_anch_J"/>
    <property type="match status" value="1"/>
</dbReference>
<proteinExistence type="predicted"/>
<comment type="caution">
    <text evidence="4">The sequence shown here is derived from an EMBL/GenBank/DDBJ whole genome shotgun (WGS) entry which is preliminary data.</text>
</comment>
<feature type="signal peptide" evidence="2">
    <location>
        <begin position="1"/>
        <end position="20"/>
    </location>
</feature>
<dbReference type="Proteomes" id="UP000237056">
    <property type="component" value="Unassembled WGS sequence"/>
</dbReference>
<evidence type="ECO:0000256" key="2">
    <source>
        <dbReference type="SAM" id="SignalP"/>
    </source>
</evidence>
<organism evidence="4 5">
    <name type="scientific">Flavobacterium croceum DSM 17960</name>
    <dbReference type="NCBI Taxonomy" id="1121886"/>
    <lineage>
        <taxon>Bacteria</taxon>
        <taxon>Pseudomonadati</taxon>
        <taxon>Bacteroidota</taxon>
        <taxon>Flavobacteriia</taxon>
        <taxon>Flavobacteriales</taxon>
        <taxon>Flavobacteriaceae</taxon>
        <taxon>Flavobacterium</taxon>
    </lineage>
</organism>